<evidence type="ECO:0000256" key="2">
    <source>
        <dbReference type="ARBA" id="ARBA00022723"/>
    </source>
</evidence>
<dbReference type="GO" id="GO:0051604">
    <property type="term" value="P:protein maturation"/>
    <property type="evidence" value="ECO:0007669"/>
    <property type="project" value="InterPro"/>
</dbReference>
<reference evidence="4 5" key="1">
    <citation type="submission" date="2017-02" db="EMBL/GenBank/DDBJ databases">
        <title>Genomic diversity within the haloalkaliphilic genus Thioalkalivibrio.</title>
        <authorList>
            <person name="Ahn A.-C."/>
            <person name="Meier-Kolthoff J."/>
            <person name="Overmars L."/>
            <person name="Richter M."/>
            <person name="Woyke T."/>
            <person name="Sorokin D.Y."/>
            <person name="Muyzer G."/>
        </authorList>
    </citation>
    <scope>NUCLEOTIDE SEQUENCE [LARGE SCALE GENOMIC DNA]</scope>
    <source>
        <strain evidence="4 5">HL17</strain>
    </source>
</reference>
<name>A0A1V2ZXM8_9GAMM</name>
<dbReference type="OrthoDB" id="288014at2"/>
<dbReference type="InterPro" id="IPR000688">
    <property type="entry name" value="HypA/HybF"/>
</dbReference>
<comment type="caution">
    <text evidence="4">The sequence shown here is derived from an EMBL/GenBank/DDBJ whole genome shotgun (WGS) entry which is preliminary data.</text>
</comment>
<evidence type="ECO:0000256" key="3">
    <source>
        <dbReference type="ARBA" id="ARBA00022833"/>
    </source>
</evidence>
<protein>
    <submittedName>
        <fullName evidence="4">Hydrogenase nickel incorporation protein HypA</fullName>
    </submittedName>
</protein>
<dbReference type="Pfam" id="PF01155">
    <property type="entry name" value="HypA"/>
    <property type="match status" value="1"/>
</dbReference>
<dbReference type="AlphaFoldDB" id="A0A1V2ZXM8"/>
<keyword evidence="2" id="KW-0479">Metal-binding</keyword>
<evidence type="ECO:0000313" key="4">
    <source>
        <dbReference type="EMBL" id="OOC09583.1"/>
    </source>
</evidence>
<proteinExistence type="predicted"/>
<keyword evidence="5" id="KW-1185">Reference proteome</keyword>
<keyword evidence="3" id="KW-0862">Zinc</keyword>
<gene>
    <name evidence="4" type="ORF">B1A74_10310</name>
</gene>
<sequence length="86" mass="9782">MHEHSLMADLLRKIEQVAADNNAERVTRVRVWLGALSHITPEHFREHFEDSTRGTLAEGAELEVEASDDDTHPEAQQILLRNLDVV</sequence>
<dbReference type="PANTHER" id="PTHR34535:SF3">
    <property type="entry name" value="HYDROGENASE MATURATION FACTOR HYPA"/>
    <property type="match status" value="1"/>
</dbReference>
<dbReference type="Gene3D" id="3.30.2320.50">
    <property type="match status" value="1"/>
</dbReference>
<dbReference type="EMBL" id="MUZR01000044">
    <property type="protein sequence ID" value="OOC09583.1"/>
    <property type="molecule type" value="Genomic_DNA"/>
</dbReference>
<evidence type="ECO:0000256" key="1">
    <source>
        <dbReference type="ARBA" id="ARBA00022596"/>
    </source>
</evidence>
<dbReference type="PANTHER" id="PTHR34535">
    <property type="entry name" value="HYDROGENASE MATURATION FACTOR HYPA"/>
    <property type="match status" value="1"/>
</dbReference>
<dbReference type="STRING" id="252474.B1A74_10310"/>
<organism evidence="4 5">
    <name type="scientific">Thioalkalivibrio halophilus</name>
    <dbReference type="NCBI Taxonomy" id="252474"/>
    <lineage>
        <taxon>Bacteria</taxon>
        <taxon>Pseudomonadati</taxon>
        <taxon>Pseudomonadota</taxon>
        <taxon>Gammaproteobacteria</taxon>
        <taxon>Chromatiales</taxon>
        <taxon>Ectothiorhodospiraceae</taxon>
        <taxon>Thioalkalivibrio</taxon>
    </lineage>
</organism>
<dbReference type="Proteomes" id="UP000189177">
    <property type="component" value="Unassembled WGS sequence"/>
</dbReference>
<keyword evidence="1" id="KW-0533">Nickel</keyword>
<evidence type="ECO:0000313" key="5">
    <source>
        <dbReference type="Proteomes" id="UP000189177"/>
    </source>
</evidence>
<dbReference type="GO" id="GO:0016151">
    <property type="term" value="F:nickel cation binding"/>
    <property type="evidence" value="ECO:0007669"/>
    <property type="project" value="InterPro"/>
</dbReference>
<dbReference type="RefSeq" id="WP_077244583.1">
    <property type="nucleotide sequence ID" value="NZ_MUZR01000044.1"/>
</dbReference>
<dbReference type="GO" id="GO:0008270">
    <property type="term" value="F:zinc ion binding"/>
    <property type="evidence" value="ECO:0007669"/>
    <property type="project" value="TreeGrafter"/>
</dbReference>
<accession>A0A1V2ZXM8</accession>